<dbReference type="PROSITE" id="PS51061">
    <property type="entry name" value="R3H"/>
    <property type="match status" value="1"/>
</dbReference>
<evidence type="ECO:0000259" key="2">
    <source>
        <dbReference type="PROSITE" id="PS51061"/>
    </source>
</evidence>
<sequence>MAKKKEPDTQGLIEDLAKKLLSLMGTKAKVSVEEDKENEATVVNIETEEERGLLIGRHGETLNAIQILLGMMVRSSLGEWKRVVVNVGDWRERQEEQLIKLAKEVADRAKQTGEPQPLYNLSASQRRLIHIELEKDSEVTTESTGEGQDRYLVVTPKGK</sequence>
<dbReference type="Proteomes" id="UP000176778">
    <property type="component" value="Unassembled WGS sequence"/>
</dbReference>
<dbReference type="Gene3D" id="3.30.1370.50">
    <property type="entry name" value="R3H-like domain"/>
    <property type="match status" value="1"/>
</dbReference>
<dbReference type="InterPro" id="IPR034079">
    <property type="entry name" value="R3H_KhpB"/>
</dbReference>
<reference evidence="3 4" key="1">
    <citation type="journal article" date="2016" name="Nat. Commun.">
        <title>Thousands of microbial genomes shed light on interconnected biogeochemical processes in an aquifer system.</title>
        <authorList>
            <person name="Anantharaman K."/>
            <person name="Brown C.T."/>
            <person name="Hug L.A."/>
            <person name="Sharon I."/>
            <person name="Castelle C.J."/>
            <person name="Probst A.J."/>
            <person name="Thomas B.C."/>
            <person name="Singh A."/>
            <person name="Wilkins M.J."/>
            <person name="Karaoz U."/>
            <person name="Brodie E.L."/>
            <person name="Williams K.H."/>
            <person name="Hubbard S.S."/>
            <person name="Banfield J.F."/>
        </authorList>
    </citation>
    <scope>NUCLEOTIDE SEQUENCE [LARGE SCALE GENOMIC DNA]</scope>
</reference>
<organism evidence="3 4">
    <name type="scientific">Candidatus Woesebacteria bacterium RBG_13_46_13</name>
    <dbReference type="NCBI Taxonomy" id="1802479"/>
    <lineage>
        <taxon>Bacteria</taxon>
        <taxon>Candidatus Woeseibacteriota</taxon>
    </lineage>
</organism>
<dbReference type="InterPro" id="IPR015946">
    <property type="entry name" value="KH_dom-like_a/b"/>
</dbReference>
<dbReference type="InterPro" id="IPR036867">
    <property type="entry name" value="R3H_dom_sf"/>
</dbReference>
<evidence type="ECO:0000313" key="3">
    <source>
        <dbReference type="EMBL" id="OGM10177.1"/>
    </source>
</evidence>
<dbReference type="SUPFAM" id="SSF82708">
    <property type="entry name" value="R3H domain"/>
    <property type="match status" value="1"/>
</dbReference>
<name>A0A1F7X591_9BACT</name>
<dbReference type="EMBL" id="MGFR01000001">
    <property type="protein sequence ID" value="OGM10177.1"/>
    <property type="molecule type" value="Genomic_DNA"/>
</dbReference>
<dbReference type="Gene3D" id="3.30.300.20">
    <property type="match status" value="1"/>
</dbReference>
<dbReference type="PANTHER" id="PTHR35800">
    <property type="entry name" value="PROTEIN JAG"/>
    <property type="match status" value="1"/>
</dbReference>
<dbReference type="GO" id="GO:0003723">
    <property type="term" value="F:RNA binding"/>
    <property type="evidence" value="ECO:0007669"/>
    <property type="project" value="InterPro"/>
</dbReference>
<dbReference type="PANTHER" id="PTHR35800:SF1">
    <property type="entry name" value="RNA-BINDING PROTEIN KHPB"/>
    <property type="match status" value="1"/>
</dbReference>
<dbReference type="SMART" id="SM00393">
    <property type="entry name" value="R3H"/>
    <property type="match status" value="1"/>
</dbReference>
<feature type="region of interest" description="Disordered" evidence="1">
    <location>
        <begin position="137"/>
        <end position="159"/>
    </location>
</feature>
<dbReference type="InterPro" id="IPR038008">
    <property type="entry name" value="Jag_KH"/>
</dbReference>
<dbReference type="CDD" id="cd02414">
    <property type="entry name" value="KH-II_Jag"/>
    <property type="match status" value="1"/>
</dbReference>
<proteinExistence type="predicted"/>
<dbReference type="Pfam" id="PF13083">
    <property type="entry name" value="KH_KhpA-B"/>
    <property type="match status" value="1"/>
</dbReference>
<dbReference type="InterPro" id="IPR001374">
    <property type="entry name" value="R3H_dom"/>
</dbReference>
<protein>
    <recommendedName>
        <fullName evidence="2">R3H domain-containing protein</fullName>
    </recommendedName>
</protein>
<dbReference type="Pfam" id="PF01424">
    <property type="entry name" value="R3H"/>
    <property type="match status" value="1"/>
</dbReference>
<dbReference type="CDD" id="cd02644">
    <property type="entry name" value="R3H_jag"/>
    <property type="match status" value="1"/>
</dbReference>
<dbReference type="AlphaFoldDB" id="A0A1F7X591"/>
<dbReference type="InterPro" id="IPR039247">
    <property type="entry name" value="KhpB"/>
</dbReference>
<evidence type="ECO:0000256" key="1">
    <source>
        <dbReference type="SAM" id="MobiDB-lite"/>
    </source>
</evidence>
<comment type="caution">
    <text evidence="3">The sequence shown here is derived from an EMBL/GenBank/DDBJ whole genome shotgun (WGS) entry which is preliminary data.</text>
</comment>
<feature type="domain" description="R3H" evidence="2">
    <location>
        <begin position="92"/>
        <end position="158"/>
    </location>
</feature>
<evidence type="ECO:0000313" key="4">
    <source>
        <dbReference type="Proteomes" id="UP000176778"/>
    </source>
</evidence>
<dbReference type="STRING" id="1802479.A2Y68_01930"/>
<accession>A0A1F7X591</accession>
<gene>
    <name evidence="3" type="ORF">A2Y68_01930</name>
</gene>